<keyword evidence="1" id="KW-0489">Methyltransferase</keyword>
<keyword evidence="3" id="KW-0949">S-adenosyl-L-methionine</keyword>
<keyword evidence="6" id="KW-1185">Reference proteome</keyword>
<evidence type="ECO:0000256" key="2">
    <source>
        <dbReference type="ARBA" id="ARBA00022679"/>
    </source>
</evidence>
<dbReference type="Gene3D" id="2.20.130.10">
    <property type="entry name" value="CAC2371-like domains"/>
    <property type="match status" value="1"/>
</dbReference>
<proteinExistence type="predicted"/>
<reference evidence="6" key="1">
    <citation type="submission" date="2018-05" db="EMBL/GenBank/DDBJ databases">
        <title>Zavarzinia sp. HR-AS.</title>
        <authorList>
            <person name="Lee Y."/>
            <person name="Jeon C.O."/>
        </authorList>
    </citation>
    <scope>NUCLEOTIDE SEQUENCE [LARGE SCALE GENOMIC DNA]</scope>
    <source>
        <strain evidence="6">DSM 1231</strain>
    </source>
</reference>
<dbReference type="GO" id="GO:0008168">
    <property type="term" value="F:methyltransferase activity"/>
    <property type="evidence" value="ECO:0007669"/>
    <property type="project" value="UniProtKB-KW"/>
</dbReference>
<evidence type="ECO:0000259" key="4">
    <source>
        <dbReference type="Pfam" id="PF13649"/>
    </source>
</evidence>
<dbReference type="AlphaFoldDB" id="A0A317E5U4"/>
<comment type="caution">
    <text evidence="5">The sequence shown here is derived from an EMBL/GenBank/DDBJ whole genome shotgun (WGS) entry which is preliminary data.</text>
</comment>
<accession>A0A317E5U4</accession>
<dbReference type="GO" id="GO:0032259">
    <property type="term" value="P:methylation"/>
    <property type="evidence" value="ECO:0007669"/>
    <property type="project" value="UniProtKB-KW"/>
</dbReference>
<dbReference type="EMBL" id="QGLF01000002">
    <property type="protein sequence ID" value="PWR21982.1"/>
    <property type="molecule type" value="Genomic_DNA"/>
</dbReference>
<dbReference type="Gene3D" id="3.40.50.150">
    <property type="entry name" value="Vaccinia Virus protein VP39"/>
    <property type="match status" value="1"/>
</dbReference>
<evidence type="ECO:0000256" key="3">
    <source>
        <dbReference type="ARBA" id="ARBA00022691"/>
    </source>
</evidence>
<feature type="domain" description="Methyltransferase" evidence="4">
    <location>
        <begin position="42"/>
        <end position="141"/>
    </location>
</feature>
<dbReference type="Pfam" id="PF13649">
    <property type="entry name" value="Methyltransf_25"/>
    <property type="match status" value="1"/>
</dbReference>
<dbReference type="InterPro" id="IPR041698">
    <property type="entry name" value="Methyltransf_25"/>
</dbReference>
<sequence>MTGPHPSPADFYDPDLYELKLGPGPRVADLYLPLALEEGGPVLELGCGTGDVLLPLARAGIACCGIDLAPAMLARAATRIAAEDGATRARLELVEAAMTDFALGRKFRQIFFTNDVIGHLLDNDALIAAFARAAHHLLPGGRVIADVTAVEAAYLARARDPWAQAPRHRGRTALADGGRLDVYERTEYCEETCRLTAHFRYERIEADGTIGRAWTRVLHLRPRHPEEIILALRLAGFPAPTCRPVARGAGDRAYLITARAPAGPGEDAPC</sequence>
<evidence type="ECO:0000313" key="6">
    <source>
        <dbReference type="Proteomes" id="UP000246077"/>
    </source>
</evidence>
<dbReference type="CDD" id="cd02440">
    <property type="entry name" value="AdoMet_MTases"/>
    <property type="match status" value="1"/>
</dbReference>
<protein>
    <recommendedName>
        <fullName evidence="4">Methyltransferase domain-containing protein</fullName>
    </recommendedName>
</protein>
<gene>
    <name evidence="5" type="ORF">DKG75_08360</name>
</gene>
<organism evidence="5 6">
    <name type="scientific">Zavarzinia compransoris</name>
    <dbReference type="NCBI Taxonomy" id="1264899"/>
    <lineage>
        <taxon>Bacteria</taxon>
        <taxon>Pseudomonadati</taxon>
        <taxon>Pseudomonadota</taxon>
        <taxon>Alphaproteobacteria</taxon>
        <taxon>Rhodospirillales</taxon>
        <taxon>Zavarziniaceae</taxon>
        <taxon>Zavarzinia</taxon>
    </lineage>
</organism>
<dbReference type="PANTHER" id="PTHR43464:SF19">
    <property type="entry name" value="UBIQUINONE BIOSYNTHESIS O-METHYLTRANSFERASE, MITOCHONDRIAL"/>
    <property type="match status" value="1"/>
</dbReference>
<dbReference type="SUPFAM" id="SSF53335">
    <property type="entry name" value="S-adenosyl-L-methionine-dependent methyltransferases"/>
    <property type="match status" value="1"/>
</dbReference>
<keyword evidence="2" id="KW-0808">Transferase</keyword>
<evidence type="ECO:0000256" key="1">
    <source>
        <dbReference type="ARBA" id="ARBA00022603"/>
    </source>
</evidence>
<dbReference type="PANTHER" id="PTHR43464">
    <property type="entry name" value="METHYLTRANSFERASE"/>
    <property type="match status" value="1"/>
</dbReference>
<dbReference type="RefSeq" id="WP_109920627.1">
    <property type="nucleotide sequence ID" value="NZ_QGLF01000002.1"/>
</dbReference>
<evidence type="ECO:0000313" key="5">
    <source>
        <dbReference type="EMBL" id="PWR21982.1"/>
    </source>
</evidence>
<name>A0A317E5U4_9PROT</name>
<dbReference type="OrthoDB" id="7628122at2"/>
<dbReference type="Proteomes" id="UP000246077">
    <property type="component" value="Unassembled WGS sequence"/>
</dbReference>
<dbReference type="InterPro" id="IPR029063">
    <property type="entry name" value="SAM-dependent_MTases_sf"/>
</dbReference>